<reference evidence="1 2" key="1">
    <citation type="submission" date="2024-06" db="EMBL/GenBank/DDBJ databases">
        <title>The Natural Products Discovery Center: Release of the First 8490 Sequenced Strains for Exploring Actinobacteria Biosynthetic Diversity.</title>
        <authorList>
            <person name="Kalkreuter E."/>
            <person name="Kautsar S.A."/>
            <person name="Yang D."/>
            <person name="Bader C.D."/>
            <person name="Teijaro C.N."/>
            <person name="Fluegel L."/>
            <person name="Davis C.M."/>
            <person name="Simpson J.R."/>
            <person name="Lauterbach L."/>
            <person name="Steele A.D."/>
            <person name="Gui C."/>
            <person name="Meng S."/>
            <person name="Li G."/>
            <person name="Viehrig K."/>
            <person name="Ye F."/>
            <person name="Su P."/>
            <person name="Kiefer A.F."/>
            <person name="Nichols A."/>
            <person name="Cepeda A.J."/>
            <person name="Yan W."/>
            <person name="Fan B."/>
            <person name="Jiang Y."/>
            <person name="Adhikari A."/>
            <person name="Zheng C.-J."/>
            <person name="Schuster L."/>
            <person name="Cowan T.M."/>
            <person name="Smanski M.J."/>
            <person name="Chevrette M.G."/>
            <person name="De Carvalho L.P.S."/>
            <person name="Shen B."/>
        </authorList>
    </citation>
    <scope>NUCLEOTIDE SEQUENCE [LARGE SCALE GENOMIC DNA]</scope>
    <source>
        <strain evidence="1 2">NPDC000155</strain>
    </source>
</reference>
<evidence type="ECO:0000313" key="2">
    <source>
        <dbReference type="Proteomes" id="UP001486207"/>
    </source>
</evidence>
<name>A0ABV1Y0G4_9ACTN</name>
<gene>
    <name evidence="1" type="ORF">ABT384_32300</name>
</gene>
<protein>
    <submittedName>
        <fullName evidence="1">Uncharacterized protein</fullName>
    </submittedName>
</protein>
<dbReference type="RefSeq" id="WP_190074446.1">
    <property type="nucleotide sequence ID" value="NZ_BNBM01000018.1"/>
</dbReference>
<proteinExistence type="predicted"/>
<dbReference type="Proteomes" id="UP001486207">
    <property type="component" value="Unassembled WGS sequence"/>
</dbReference>
<accession>A0ABV1Y0G4</accession>
<comment type="caution">
    <text evidence="1">The sequence shown here is derived from an EMBL/GenBank/DDBJ whole genome shotgun (WGS) entry which is preliminary data.</text>
</comment>
<sequence length="189" mass="21034">MTRRQIDDRIWELGELYAHTSSSEPAEPGFLDPSDRAGSDAFMLRLAGHMRRPGFELLVAEAVRPSGATVLTACAYGFPIRGTGPWWQGLDGYLPEILFRAAVSGKLFAVADVLVERRVRTQNLTREWNLARRLQRRLLGGHTGALGVTLVDRGDMDTYRALLAWGWSCLPAEDAGASRFAPRRLLVLR</sequence>
<organism evidence="1 2">
    <name type="scientific">Streptomyces lanatus</name>
    <dbReference type="NCBI Taxonomy" id="66900"/>
    <lineage>
        <taxon>Bacteria</taxon>
        <taxon>Bacillati</taxon>
        <taxon>Actinomycetota</taxon>
        <taxon>Actinomycetes</taxon>
        <taxon>Kitasatosporales</taxon>
        <taxon>Streptomycetaceae</taxon>
        <taxon>Streptomyces</taxon>
    </lineage>
</organism>
<dbReference type="EMBL" id="JBEPFB010000018">
    <property type="protein sequence ID" value="MER7377321.1"/>
    <property type="molecule type" value="Genomic_DNA"/>
</dbReference>
<keyword evidence="2" id="KW-1185">Reference proteome</keyword>
<evidence type="ECO:0000313" key="1">
    <source>
        <dbReference type="EMBL" id="MER7377321.1"/>
    </source>
</evidence>